<evidence type="ECO:0000313" key="1">
    <source>
        <dbReference type="EMBL" id="KAK7477230.1"/>
    </source>
</evidence>
<accession>A0ABD0JQA8</accession>
<dbReference type="AlphaFoldDB" id="A0ABD0JQA8"/>
<keyword evidence="2" id="KW-1185">Reference proteome</keyword>
<evidence type="ECO:0000313" key="2">
    <source>
        <dbReference type="Proteomes" id="UP001519460"/>
    </source>
</evidence>
<dbReference type="EMBL" id="JACVVK020000355">
    <property type="protein sequence ID" value="KAK7477230.1"/>
    <property type="molecule type" value="Genomic_DNA"/>
</dbReference>
<reference evidence="1 2" key="1">
    <citation type="journal article" date="2023" name="Sci. Data">
        <title>Genome assembly of the Korean intertidal mud-creeper Batillaria attramentaria.</title>
        <authorList>
            <person name="Patra A.K."/>
            <person name="Ho P.T."/>
            <person name="Jun S."/>
            <person name="Lee S.J."/>
            <person name="Kim Y."/>
            <person name="Won Y.J."/>
        </authorList>
    </citation>
    <scope>NUCLEOTIDE SEQUENCE [LARGE SCALE GENOMIC DNA]</scope>
    <source>
        <strain evidence="1">Wonlab-2016</strain>
    </source>
</reference>
<protein>
    <submittedName>
        <fullName evidence="1">Uncharacterized protein</fullName>
    </submittedName>
</protein>
<dbReference type="Proteomes" id="UP001519460">
    <property type="component" value="Unassembled WGS sequence"/>
</dbReference>
<gene>
    <name evidence="1" type="ORF">BaRGS_00031541</name>
</gene>
<name>A0ABD0JQA8_9CAEN</name>
<comment type="caution">
    <text evidence="1">The sequence shown here is derived from an EMBL/GenBank/DDBJ whole genome shotgun (WGS) entry which is preliminary data.</text>
</comment>
<organism evidence="1 2">
    <name type="scientific">Batillaria attramentaria</name>
    <dbReference type="NCBI Taxonomy" id="370345"/>
    <lineage>
        <taxon>Eukaryota</taxon>
        <taxon>Metazoa</taxon>
        <taxon>Spiralia</taxon>
        <taxon>Lophotrochozoa</taxon>
        <taxon>Mollusca</taxon>
        <taxon>Gastropoda</taxon>
        <taxon>Caenogastropoda</taxon>
        <taxon>Sorbeoconcha</taxon>
        <taxon>Cerithioidea</taxon>
        <taxon>Batillariidae</taxon>
        <taxon>Batillaria</taxon>
    </lineage>
</organism>
<proteinExistence type="predicted"/>
<sequence length="146" mass="15823">MLVNALRADAGLCGRKLANLANLHHSSSGNYNADQPSQPAHKQVLHLLNQEEKTSKKKNYRPPCSVSYTGACMTSAYPSLTVSTGPNNYISPSSPKNCPGAQVAICRTLIRIPSSSPNSVLWVSTCHKLFFPLGCLPEVFQRCPPK</sequence>